<accession>A0A7C9HMN3</accession>
<keyword evidence="2" id="KW-1185">Reference proteome</keyword>
<sequence length="110" mass="12454">MTANDRMRDQLRNLRGQKAKDFCIRLWFELTLAGRDIWSDHGLDRDAQLNALKWLNEIQHRVWGAHARDDDEAISGLLACIVSHCEQSPILGGHVRIALDSALNSVAHSK</sequence>
<name>A0A7C9HMN3_9GAMM</name>
<evidence type="ECO:0000313" key="2">
    <source>
        <dbReference type="Proteomes" id="UP000479692"/>
    </source>
</evidence>
<proteinExistence type="predicted"/>
<dbReference type="EMBL" id="WOXT01000002">
    <property type="protein sequence ID" value="MUV14570.1"/>
    <property type="molecule type" value="Genomic_DNA"/>
</dbReference>
<reference evidence="1 2" key="1">
    <citation type="submission" date="2019-12" db="EMBL/GenBank/DDBJ databases">
        <authorList>
            <person name="Xu J."/>
        </authorList>
    </citation>
    <scope>NUCLEOTIDE SEQUENCE [LARGE SCALE GENOMIC DNA]</scope>
    <source>
        <strain evidence="1 2">HX-5-24</strain>
    </source>
</reference>
<dbReference type="Proteomes" id="UP000479692">
    <property type="component" value="Unassembled WGS sequence"/>
</dbReference>
<protein>
    <submittedName>
        <fullName evidence="1">Uncharacterized protein</fullName>
    </submittedName>
</protein>
<evidence type="ECO:0000313" key="1">
    <source>
        <dbReference type="EMBL" id="MUV14570.1"/>
    </source>
</evidence>
<dbReference type="RefSeq" id="WP_156641863.1">
    <property type="nucleotide sequence ID" value="NZ_WOXT01000002.1"/>
</dbReference>
<organism evidence="1 2">
    <name type="scientific">Noviluteimonas gilva</name>
    <dbReference type="NCBI Taxonomy" id="2682097"/>
    <lineage>
        <taxon>Bacteria</taxon>
        <taxon>Pseudomonadati</taxon>
        <taxon>Pseudomonadota</taxon>
        <taxon>Gammaproteobacteria</taxon>
        <taxon>Lysobacterales</taxon>
        <taxon>Lysobacteraceae</taxon>
        <taxon>Noviluteimonas</taxon>
    </lineage>
</organism>
<gene>
    <name evidence="1" type="ORF">GN331_10160</name>
</gene>
<comment type="caution">
    <text evidence="1">The sequence shown here is derived from an EMBL/GenBank/DDBJ whole genome shotgun (WGS) entry which is preliminary data.</text>
</comment>
<dbReference type="AlphaFoldDB" id="A0A7C9HMN3"/>